<dbReference type="AlphaFoldDB" id="A0A2K9NPN6"/>
<dbReference type="InterPro" id="IPR017871">
    <property type="entry name" value="ABC_transporter-like_CS"/>
</dbReference>
<dbReference type="InterPro" id="IPR003439">
    <property type="entry name" value="ABC_transporter-like_ATP-bd"/>
</dbReference>
<evidence type="ECO:0000256" key="5">
    <source>
        <dbReference type="ARBA" id="ARBA00022840"/>
    </source>
</evidence>
<dbReference type="GO" id="GO:0005524">
    <property type="term" value="F:ATP binding"/>
    <property type="evidence" value="ECO:0007669"/>
    <property type="project" value="UniProtKB-KW"/>
</dbReference>
<evidence type="ECO:0000256" key="4">
    <source>
        <dbReference type="ARBA" id="ARBA00022741"/>
    </source>
</evidence>
<keyword evidence="7" id="KW-1185">Reference proteome</keyword>
<name>A0A2K9NPN6_BACTC</name>
<accession>A0A2K9NPN6</accession>
<evidence type="ECO:0000256" key="1">
    <source>
        <dbReference type="ARBA" id="ARBA00005417"/>
    </source>
</evidence>
<dbReference type="InterPro" id="IPR003593">
    <property type="entry name" value="AAA+_ATPase"/>
</dbReference>
<comment type="similarity">
    <text evidence="1">Belongs to the ABC transporter superfamily.</text>
</comment>
<keyword evidence="4" id="KW-0547">Nucleotide-binding</keyword>
<dbReference type="PROSITE" id="PS00211">
    <property type="entry name" value="ABC_TRANSPORTER_1"/>
    <property type="match status" value="1"/>
</dbReference>
<dbReference type="Gene3D" id="3.40.50.300">
    <property type="entry name" value="P-loop containing nucleotide triphosphate hydrolases"/>
    <property type="match status" value="1"/>
</dbReference>
<dbReference type="Pfam" id="PF00005">
    <property type="entry name" value="ABC_tran"/>
    <property type="match status" value="1"/>
</dbReference>
<gene>
    <name evidence="6" type="ORF">C0V70_04925</name>
</gene>
<protein>
    <submittedName>
        <fullName evidence="6">ABC transporter ATP-binding protein</fullName>
    </submittedName>
</protein>
<dbReference type="SMART" id="SM00382">
    <property type="entry name" value="AAA"/>
    <property type="match status" value="1"/>
</dbReference>
<keyword evidence="2" id="KW-0813">Transport</keyword>
<evidence type="ECO:0000313" key="7">
    <source>
        <dbReference type="Proteomes" id="UP000235584"/>
    </source>
</evidence>
<keyword evidence="5 6" id="KW-0067">ATP-binding</keyword>
<reference evidence="6 7" key="1">
    <citation type="submission" date="2018-01" db="EMBL/GenBank/DDBJ databases">
        <title>Complete genome sequence of Bacteriovorax stolpii DSM12778.</title>
        <authorList>
            <person name="Tang B."/>
            <person name="Chang J."/>
        </authorList>
    </citation>
    <scope>NUCLEOTIDE SEQUENCE [LARGE SCALE GENOMIC DNA]</scope>
    <source>
        <strain evidence="6 7">DSM 12778</strain>
    </source>
</reference>
<dbReference type="InterPro" id="IPR050763">
    <property type="entry name" value="ABC_transporter_ATP-binding"/>
</dbReference>
<evidence type="ECO:0000256" key="3">
    <source>
        <dbReference type="ARBA" id="ARBA00022458"/>
    </source>
</evidence>
<proteinExistence type="inferred from homology"/>
<dbReference type="SUPFAM" id="SSF52540">
    <property type="entry name" value="P-loop containing nucleoside triphosphate hydrolases"/>
    <property type="match status" value="1"/>
</dbReference>
<dbReference type="KEGG" id="bsto:C0V70_04925"/>
<dbReference type="InterPro" id="IPR027417">
    <property type="entry name" value="P-loop_NTPase"/>
</dbReference>
<dbReference type="Proteomes" id="UP000235584">
    <property type="component" value="Chromosome"/>
</dbReference>
<keyword evidence="3" id="KW-0536">Nodulation</keyword>
<evidence type="ECO:0000313" key="6">
    <source>
        <dbReference type="EMBL" id="AUN97462.1"/>
    </source>
</evidence>
<organism evidence="6 7">
    <name type="scientific">Bacteriovorax stolpii</name>
    <name type="common">Bdellovibrio stolpii</name>
    <dbReference type="NCBI Taxonomy" id="960"/>
    <lineage>
        <taxon>Bacteria</taxon>
        <taxon>Pseudomonadati</taxon>
        <taxon>Bdellovibrionota</taxon>
        <taxon>Bacteriovoracia</taxon>
        <taxon>Bacteriovoracales</taxon>
        <taxon>Bacteriovoracaceae</taxon>
        <taxon>Bacteriovorax</taxon>
    </lineage>
</organism>
<dbReference type="PANTHER" id="PTHR42711">
    <property type="entry name" value="ABC TRANSPORTER ATP-BINDING PROTEIN"/>
    <property type="match status" value="1"/>
</dbReference>
<dbReference type="PROSITE" id="PS50893">
    <property type="entry name" value="ABC_TRANSPORTER_2"/>
    <property type="match status" value="1"/>
</dbReference>
<dbReference type="GO" id="GO:0016887">
    <property type="term" value="F:ATP hydrolysis activity"/>
    <property type="evidence" value="ECO:0007669"/>
    <property type="project" value="InterPro"/>
</dbReference>
<dbReference type="EMBL" id="CP025704">
    <property type="protein sequence ID" value="AUN97462.1"/>
    <property type="molecule type" value="Genomic_DNA"/>
</dbReference>
<dbReference type="PANTHER" id="PTHR42711:SF5">
    <property type="entry name" value="ABC TRANSPORTER ATP-BINDING PROTEIN NATA"/>
    <property type="match status" value="1"/>
</dbReference>
<evidence type="ECO:0000256" key="2">
    <source>
        <dbReference type="ARBA" id="ARBA00022448"/>
    </source>
</evidence>
<dbReference type="RefSeq" id="WP_102242757.1">
    <property type="nucleotide sequence ID" value="NZ_CP025704.1"/>
</dbReference>
<sequence>MIIAKSLKKSFGDFTAVNGIDLHVKKGECFGLLGPNGAGKSTFIGMTYGTVRRTGGELSVFGFDPNTQSRDIKGRLGVVTQDNALDESLTVFENMMIYCAFIGVPSSERKKRINDLLEYMNLAHKRDALIQTLSGGMKRRLVFVRALLGKPELLILDEPTTGLDPAVRHLLWGKVRELHQNGTTIVLTTHYMHEAEVLCNRLVIMNQGNVAAEGSPQSMINQHTPGYVGIFRLEDKKKLEDIASKAGHLDYHEDTSGLYLRTKSLSDLTAFHSDHGLSPLQIRPSNLEDVFLKLTGQELSSDA</sequence>